<sequence>MIGLSLPAWDMSHMRQFVENKLCELGALEPAQFPLTQREVIRRGKTCGFFFCLHGPRSVKLTAIADLNTQSLVFYGSDGVRRETLLWDEILSH</sequence>
<comment type="caution">
    <text evidence="1">The sequence shown here is derived from an EMBL/GenBank/DDBJ whole genome shotgun (WGS) entry which is preliminary data.</text>
</comment>
<proteinExistence type="predicted"/>
<accession>A0A5C6AV52</accession>
<keyword evidence="2" id="KW-1185">Reference proteome</keyword>
<protein>
    <submittedName>
        <fullName evidence="1">Uncharacterized protein</fullName>
    </submittedName>
</protein>
<evidence type="ECO:0000313" key="2">
    <source>
        <dbReference type="Proteomes" id="UP000316213"/>
    </source>
</evidence>
<dbReference type="RefSeq" id="WP_146576096.1">
    <property type="nucleotide sequence ID" value="NZ_SJPM01000001.1"/>
</dbReference>
<dbReference type="Proteomes" id="UP000316213">
    <property type="component" value="Unassembled WGS sequence"/>
</dbReference>
<dbReference type="OrthoDB" id="277143at2"/>
<gene>
    <name evidence="1" type="ORF">Pla100_05390</name>
</gene>
<name>A0A5C6AV52_9BACT</name>
<organism evidence="1 2">
    <name type="scientific">Neorhodopirellula pilleata</name>
    <dbReference type="NCBI Taxonomy" id="2714738"/>
    <lineage>
        <taxon>Bacteria</taxon>
        <taxon>Pseudomonadati</taxon>
        <taxon>Planctomycetota</taxon>
        <taxon>Planctomycetia</taxon>
        <taxon>Pirellulales</taxon>
        <taxon>Pirellulaceae</taxon>
        <taxon>Neorhodopirellula</taxon>
    </lineage>
</organism>
<evidence type="ECO:0000313" key="1">
    <source>
        <dbReference type="EMBL" id="TWU03610.1"/>
    </source>
</evidence>
<dbReference type="EMBL" id="SJPM01000001">
    <property type="protein sequence ID" value="TWU03610.1"/>
    <property type="molecule type" value="Genomic_DNA"/>
</dbReference>
<dbReference type="AlphaFoldDB" id="A0A5C6AV52"/>
<reference evidence="1 2" key="1">
    <citation type="submission" date="2019-02" db="EMBL/GenBank/DDBJ databases">
        <title>Deep-cultivation of Planctomycetes and their phenomic and genomic characterization uncovers novel biology.</title>
        <authorList>
            <person name="Wiegand S."/>
            <person name="Jogler M."/>
            <person name="Boedeker C."/>
            <person name="Pinto D."/>
            <person name="Vollmers J."/>
            <person name="Rivas-Marin E."/>
            <person name="Kohn T."/>
            <person name="Peeters S.H."/>
            <person name="Heuer A."/>
            <person name="Rast P."/>
            <person name="Oberbeckmann S."/>
            <person name="Bunk B."/>
            <person name="Jeske O."/>
            <person name="Meyerdierks A."/>
            <person name="Storesund J.E."/>
            <person name="Kallscheuer N."/>
            <person name="Luecker S."/>
            <person name="Lage O.M."/>
            <person name="Pohl T."/>
            <person name="Merkel B.J."/>
            <person name="Hornburger P."/>
            <person name="Mueller R.-W."/>
            <person name="Bruemmer F."/>
            <person name="Labrenz M."/>
            <person name="Spormann A.M."/>
            <person name="Op Den Camp H."/>
            <person name="Overmann J."/>
            <person name="Amann R."/>
            <person name="Jetten M.S.M."/>
            <person name="Mascher T."/>
            <person name="Medema M.H."/>
            <person name="Devos D.P."/>
            <person name="Kaster A.-K."/>
            <person name="Ovreas L."/>
            <person name="Rohde M."/>
            <person name="Galperin M.Y."/>
            <person name="Jogler C."/>
        </authorList>
    </citation>
    <scope>NUCLEOTIDE SEQUENCE [LARGE SCALE GENOMIC DNA]</scope>
    <source>
        <strain evidence="1 2">Pla100</strain>
    </source>
</reference>